<keyword evidence="3" id="KW-1003">Cell membrane</keyword>
<proteinExistence type="predicted"/>
<dbReference type="EMBL" id="KQ085890">
    <property type="protein sequence ID" value="KLO18968.1"/>
    <property type="molecule type" value="Genomic_DNA"/>
</dbReference>
<evidence type="ECO:0000256" key="3">
    <source>
        <dbReference type="ARBA" id="ARBA00022475"/>
    </source>
</evidence>
<evidence type="ECO:0000256" key="7">
    <source>
        <dbReference type="ARBA" id="ARBA00023136"/>
    </source>
</evidence>
<protein>
    <submittedName>
        <fullName evidence="10">UPF0187-domain-containing protein</fullName>
    </submittedName>
</protein>
<evidence type="ECO:0000256" key="6">
    <source>
        <dbReference type="ARBA" id="ARBA00023065"/>
    </source>
</evidence>
<dbReference type="AlphaFoldDB" id="A0A0H2SB79"/>
<dbReference type="GO" id="GO:0005886">
    <property type="term" value="C:plasma membrane"/>
    <property type="evidence" value="ECO:0007669"/>
    <property type="project" value="UniProtKB-SubCell"/>
</dbReference>
<organism evidence="10 11">
    <name type="scientific">Schizopora paradoxa</name>
    <dbReference type="NCBI Taxonomy" id="27342"/>
    <lineage>
        <taxon>Eukaryota</taxon>
        <taxon>Fungi</taxon>
        <taxon>Dikarya</taxon>
        <taxon>Basidiomycota</taxon>
        <taxon>Agaricomycotina</taxon>
        <taxon>Agaricomycetes</taxon>
        <taxon>Hymenochaetales</taxon>
        <taxon>Schizoporaceae</taxon>
        <taxon>Schizopora</taxon>
    </lineage>
</organism>
<dbReference type="Proteomes" id="UP000053477">
    <property type="component" value="Unassembled WGS sequence"/>
</dbReference>
<keyword evidence="4 9" id="KW-0812">Transmembrane</keyword>
<reference evidence="10 11" key="1">
    <citation type="submission" date="2015-04" db="EMBL/GenBank/DDBJ databases">
        <title>Complete genome sequence of Schizopora paradoxa KUC8140, a cosmopolitan wood degrader in East Asia.</title>
        <authorList>
            <consortium name="DOE Joint Genome Institute"/>
            <person name="Min B."/>
            <person name="Park H."/>
            <person name="Jang Y."/>
            <person name="Kim J.-J."/>
            <person name="Kim K.H."/>
            <person name="Pangilinan J."/>
            <person name="Lipzen A."/>
            <person name="Riley R."/>
            <person name="Grigoriev I.V."/>
            <person name="Spatafora J.W."/>
            <person name="Choi I.-G."/>
        </authorList>
    </citation>
    <scope>NUCLEOTIDE SEQUENCE [LARGE SCALE GENOMIC DNA]</scope>
    <source>
        <strain evidence="10 11">KUC8140</strain>
    </source>
</reference>
<feature type="compositionally biased region" description="Low complexity" evidence="8">
    <location>
        <begin position="264"/>
        <end position="278"/>
    </location>
</feature>
<evidence type="ECO:0000256" key="8">
    <source>
        <dbReference type="SAM" id="MobiDB-lite"/>
    </source>
</evidence>
<sequence length="504" mass="55713">MSKQKRSATGHHTLLPASNARGEIQVPLVPTHNVISWTFGRGTVIWSIWPAFLLHTAFAAVITVISLKTRYYLGVPQVLITVLGVVIGFVISYRAASGYDRYWMGRVIWSDLAKTSRTMGRLIWFHVPLKSSPNEEPKEEREIGRLMREKRLALDLIEGFVVATKHHLRGEMGYYHEDLYHLLRPLHNHPAGKYAAPRPETHELEDIDFPIDESLVGTSVVASPPPRTFLSIHDPFVPPINDYGTFDPDSASPTSRRRGRVARRASSSSCGSSGNGQSHPPLLPSQGKKHSSHIITELIPFASILPGAQRCAGRRKGRNTPKVAGGGQNIPIEIVRCLSEWLSVLDERATVSGNPLGGMYGCLTSFEDSLSALERILTTPLPFIYSAHIRHAVWMYLFLLPFQLVGQFGWYTIPGVGIAAFFYIGFLAAGEEIEQPFGYDDNDLDLDLFCREIIHADIESLKRTPCPNVRLPAKHLSTPVGGIASTAEVGKNKGQSLVEVFGAL</sequence>
<keyword evidence="5 9" id="KW-1133">Transmembrane helix</keyword>
<evidence type="ECO:0000256" key="4">
    <source>
        <dbReference type="ARBA" id="ARBA00022692"/>
    </source>
</evidence>
<dbReference type="InterPro" id="IPR044669">
    <property type="entry name" value="YneE/VCCN1/2-like"/>
</dbReference>
<evidence type="ECO:0000256" key="9">
    <source>
        <dbReference type="SAM" id="Phobius"/>
    </source>
</evidence>
<feature type="region of interest" description="Disordered" evidence="8">
    <location>
        <begin position="243"/>
        <end position="289"/>
    </location>
</feature>
<dbReference type="GO" id="GO:0005254">
    <property type="term" value="F:chloride channel activity"/>
    <property type="evidence" value="ECO:0007669"/>
    <property type="project" value="InterPro"/>
</dbReference>
<dbReference type="OrthoDB" id="1368at2759"/>
<name>A0A0H2SB79_9AGAM</name>
<dbReference type="InParanoid" id="A0A0H2SB79"/>
<feature type="transmembrane region" description="Helical" evidence="9">
    <location>
        <begin position="71"/>
        <end position="96"/>
    </location>
</feature>
<dbReference type="Pfam" id="PF25539">
    <property type="entry name" value="Bestrophin_2"/>
    <property type="match status" value="2"/>
</dbReference>
<feature type="transmembrane region" description="Helical" evidence="9">
    <location>
        <begin position="408"/>
        <end position="429"/>
    </location>
</feature>
<comment type="subcellular location">
    <subcellularLocation>
        <location evidence="1">Cell membrane</location>
        <topology evidence="1">Multi-pass membrane protein</topology>
    </subcellularLocation>
</comment>
<evidence type="ECO:0000256" key="5">
    <source>
        <dbReference type="ARBA" id="ARBA00022989"/>
    </source>
</evidence>
<evidence type="ECO:0000313" key="10">
    <source>
        <dbReference type="EMBL" id="KLO18968.1"/>
    </source>
</evidence>
<evidence type="ECO:0000313" key="11">
    <source>
        <dbReference type="Proteomes" id="UP000053477"/>
    </source>
</evidence>
<dbReference type="PANTHER" id="PTHR33281">
    <property type="entry name" value="UPF0187 PROTEIN YNEE"/>
    <property type="match status" value="1"/>
</dbReference>
<dbReference type="STRING" id="27342.A0A0H2SB79"/>
<keyword evidence="6" id="KW-0406">Ion transport</keyword>
<accession>A0A0H2SB79</accession>
<gene>
    <name evidence="10" type="ORF">SCHPADRAFT_899304</name>
</gene>
<feature type="transmembrane region" description="Helical" evidence="9">
    <location>
        <begin position="44"/>
        <end position="65"/>
    </location>
</feature>
<evidence type="ECO:0000256" key="2">
    <source>
        <dbReference type="ARBA" id="ARBA00022448"/>
    </source>
</evidence>
<dbReference type="PANTHER" id="PTHR33281:SF19">
    <property type="entry name" value="VOLTAGE-DEPENDENT ANION CHANNEL-FORMING PROTEIN YNEE"/>
    <property type="match status" value="1"/>
</dbReference>
<keyword evidence="2" id="KW-0813">Transport</keyword>
<keyword evidence="11" id="KW-1185">Reference proteome</keyword>
<keyword evidence="7 9" id="KW-0472">Membrane</keyword>
<evidence type="ECO:0000256" key="1">
    <source>
        <dbReference type="ARBA" id="ARBA00004651"/>
    </source>
</evidence>